<proteinExistence type="predicted"/>
<reference evidence="2 3" key="1">
    <citation type="submission" date="2024-09" db="EMBL/GenBank/DDBJ databases">
        <authorList>
            <person name="Sun Q."/>
            <person name="Mori K."/>
        </authorList>
    </citation>
    <scope>NUCLEOTIDE SEQUENCE [LARGE SCALE GENOMIC DNA]</scope>
    <source>
        <strain evidence="2 3">JCM 3143</strain>
    </source>
</reference>
<feature type="domain" description="Hemerythrin-like" evidence="1">
    <location>
        <begin position="5"/>
        <end position="110"/>
    </location>
</feature>
<dbReference type="EMBL" id="JBHMBW010000099">
    <property type="protein sequence ID" value="MFB9630773.1"/>
    <property type="molecule type" value="Genomic_DNA"/>
</dbReference>
<dbReference type="PANTHER" id="PTHR35585:SF1">
    <property type="entry name" value="HHE DOMAIN PROTEIN (AFU_ORTHOLOGUE AFUA_4G00730)"/>
    <property type="match status" value="1"/>
</dbReference>
<evidence type="ECO:0000259" key="1">
    <source>
        <dbReference type="Pfam" id="PF01814"/>
    </source>
</evidence>
<protein>
    <submittedName>
        <fullName evidence="2">Hemerythrin domain-containing protein</fullName>
    </submittedName>
</protein>
<dbReference type="PANTHER" id="PTHR35585">
    <property type="entry name" value="HHE DOMAIN PROTEIN (AFU_ORTHOLOGUE AFUA_4G00730)"/>
    <property type="match status" value="1"/>
</dbReference>
<dbReference type="Pfam" id="PF01814">
    <property type="entry name" value="Hemerythrin"/>
    <property type="match status" value="1"/>
</dbReference>
<dbReference type="InterPro" id="IPR012312">
    <property type="entry name" value="Hemerythrin-like"/>
</dbReference>
<accession>A0ABV5SI91</accession>
<evidence type="ECO:0000313" key="2">
    <source>
        <dbReference type="EMBL" id="MFB9630773.1"/>
    </source>
</evidence>
<evidence type="ECO:0000313" key="3">
    <source>
        <dbReference type="Proteomes" id="UP001589532"/>
    </source>
</evidence>
<dbReference type="Proteomes" id="UP001589532">
    <property type="component" value="Unassembled WGS sequence"/>
</dbReference>
<organism evidence="2 3">
    <name type="scientific">Nonomuraea helvata</name>
    <dbReference type="NCBI Taxonomy" id="37484"/>
    <lineage>
        <taxon>Bacteria</taxon>
        <taxon>Bacillati</taxon>
        <taxon>Actinomycetota</taxon>
        <taxon>Actinomycetes</taxon>
        <taxon>Streptosporangiales</taxon>
        <taxon>Streptosporangiaceae</taxon>
        <taxon>Nonomuraea</taxon>
    </lineage>
</organism>
<sequence length="151" mass="17212">MATDVITLITKDHRAVEGLFERLKNKEGDQEATVTELHALLIAHSRAEEDRVYPDIDAHHSLEEHKEIEILLDALMRAEPGTKVFDRTLDKLIKSVNRHVQEEEGKVLPNLAKSVSKKRLEDLGREFKKRRAEELDALSAQARSTSAPTRR</sequence>
<comment type="caution">
    <text evidence="2">The sequence shown here is derived from an EMBL/GenBank/DDBJ whole genome shotgun (WGS) entry which is preliminary data.</text>
</comment>
<keyword evidence="3" id="KW-1185">Reference proteome</keyword>
<name>A0ABV5SI91_9ACTN</name>
<dbReference type="RefSeq" id="WP_344993727.1">
    <property type="nucleotide sequence ID" value="NZ_BAAAXV010000008.1"/>
</dbReference>
<gene>
    <name evidence="2" type="ORF">ACFFSA_47545</name>
</gene>
<dbReference type="Gene3D" id="1.20.120.520">
    <property type="entry name" value="nmb1532 protein domain like"/>
    <property type="match status" value="1"/>
</dbReference>